<dbReference type="PROSITE" id="PS00092">
    <property type="entry name" value="N6_MTASE"/>
    <property type="match status" value="1"/>
</dbReference>
<dbReference type="Proteomes" id="UP000704762">
    <property type="component" value="Unassembled WGS sequence"/>
</dbReference>
<dbReference type="InterPro" id="IPR011639">
    <property type="entry name" value="MethylTrfase_TaqI-like_dom"/>
</dbReference>
<keyword evidence="8" id="KW-1185">Reference proteome</keyword>
<accession>A0ABS2RLG7</accession>
<evidence type="ECO:0000256" key="4">
    <source>
        <dbReference type="ARBA" id="ARBA00022691"/>
    </source>
</evidence>
<dbReference type="InterPro" id="IPR029063">
    <property type="entry name" value="SAM-dependent_MTases_sf"/>
</dbReference>
<evidence type="ECO:0000256" key="1">
    <source>
        <dbReference type="ARBA" id="ARBA00011900"/>
    </source>
</evidence>
<protein>
    <recommendedName>
        <fullName evidence="1">site-specific DNA-methyltransferase (adenine-specific)</fullName>
        <ecNumber evidence="1">2.1.1.72</ecNumber>
    </recommendedName>
</protein>
<gene>
    <name evidence="7" type="ORF">JOE57_002776</name>
</gene>
<evidence type="ECO:0000256" key="3">
    <source>
        <dbReference type="ARBA" id="ARBA00022679"/>
    </source>
</evidence>
<reference evidence="7 8" key="1">
    <citation type="submission" date="2021-01" db="EMBL/GenBank/DDBJ databases">
        <title>Sequencing the genomes of 1000 actinobacteria strains.</title>
        <authorList>
            <person name="Klenk H.-P."/>
        </authorList>
    </citation>
    <scope>NUCLEOTIDE SEQUENCE [LARGE SCALE GENOMIC DNA]</scope>
    <source>
        <strain evidence="7 8">DSM 18662</strain>
    </source>
</reference>
<dbReference type="PANTHER" id="PTHR33841">
    <property type="entry name" value="DNA METHYLTRANSFERASE YEEA-RELATED"/>
    <property type="match status" value="1"/>
</dbReference>
<dbReference type="NCBIfam" id="NF033452">
    <property type="entry name" value="BREX_1_MTaseX"/>
    <property type="match status" value="1"/>
</dbReference>
<evidence type="ECO:0000256" key="5">
    <source>
        <dbReference type="ARBA" id="ARBA00047942"/>
    </source>
</evidence>
<evidence type="ECO:0000313" key="8">
    <source>
        <dbReference type="Proteomes" id="UP000704762"/>
    </source>
</evidence>
<keyword evidence="4" id="KW-0949">S-adenosyl-L-methionine</keyword>
<organism evidence="7 8">
    <name type="scientific">Microlunatus panaciterrae</name>
    <dbReference type="NCBI Taxonomy" id="400768"/>
    <lineage>
        <taxon>Bacteria</taxon>
        <taxon>Bacillati</taxon>
        <taxon>Actinomycetota</taxon>
        <taxon>Actinomycetes</taxon>
        <taxon>Propionibacteriales</taxon>
        <taxon>Propionibacteriaceae</taxon>
        <taxon>Microlunatus</taxon>
    </lineage>
</organism>
<dbReference type="PANTHER" id="PTHR33841:SF1">
    <property type="entry name" value="DNA METHYLTRANSFERASE A"/>
    <property type="match status" value="1"/>
</dbReference>
<evidence type="ECO:0000259" key="6">
    <source>
        <dbReference type="Pfam" id="PF07669"/>
    </source>
</evidence>
<keyword evidence="2" id="KW-0489">Methyltransferase</keyword>
<dbReference type="Pfam" id="PF07669">
    <property type="entry name" value="Eco57I"/>
    <property type="match status" value="1"/>
</dbReference>
<dbReference type="RefSeq" id="WP_204918878.1">
    <property type="nucleotide sequence ID" value="NZ_BAAAQP010000003.1"/>
</dbReference>
<dbReference type="InterPro" id="IPR047939">
    <property type="entry name" value="BREX_1_PglX"/>
</dbReference>
<evidence type="ECO:0000256" key="2">
    <source>
        <dbReference type="ARBA" id="ARBA00022603"/>
    </source>
</evidence>
<dbReference type="PRINTS" id="PR00507">
    <property type="entry name" value="N12N6MTFRASE"/>
</dbReference>
<comment type="caution">
    <text evidence="7">The sequence shown here is derived from an EMBL/GenBank/DDBJ whole genome shotgun (WGS) entry which is preliminary data.</text>
</comment>
<evidence type="ECO:0000313" key="7">
    <source>
        <dbReference type="EMBL" id="MBM7799855.1"/>
    </source>
</evidence>
<dbReference type="InterPro" id="IPR002052">
    <property type="entry name" value="DNA_methylase_N6_adenine_CS"/>
</dbReference>
<comment type="catalytic activity">
    <reaction evidence="5">
        <text>a 2'-deoxyadenosine in DNA + S-adenosyl-L-methionine = an N(6)-methyl-2'-deoxyadenosine in DNA + S-adenosyl-L-homocysteine + H(+)</text>
        <dbReference type="Rhea" id="RHEA:15197"/>
        <dbReference type="Rhea" id="RHEA-COMP:12418"/>
        <dbReference type="Rhea" id="RHEA-COMP:12419"/>
        <dbReference type="ChEBI" id="CHEBI:15378"/>
        <dbReference type="ChEBI" id="CHEBI:57856"/>
        <dbReference type="ChEBI" id="CHEBI:59789"/>
        <dbReference type="ChEBI" id="CHEBI:90615"/>
        <dbReference type="ChEBI" id="CHEBI:90616"/>
        <dbReference type="EC" id="2.1.1.72"/>
    </reaction>
</comment>
<feature type="domain" description="Type II methyltransferase M.TaqI-like" evidence="6">
    <location>
        <begin position="336"/>
        <end position="550"/>
    </location>
</feature>
<dbReference type="InterPro" id="IPR050953">
    <property type="entry name" value="N4_N6_ade-DNA_methylase"/>
</dbReference>
<dbReference type="EMBL" id="JAFBCF010000001">
    <property type="protein sequence ID" value="MBM7799855.1"/>
    <property type="molecule type" value="Genomic_DNA"/>
</dbReference>
<proteinExistence type="predicted"/>
<name>A0ABS2RLG7_9ACTN</name>
<dbReference type="Gene3D" id="3.40.50.150">
    <property type="entry name" value="Vaccinia Virus protein VP39"/>
    <property type="match status" value="1"/>
</dbReference>
<keyword evidence="3" id="KW-0808">Transferase</keyword>
<dbReference type="EC" id="2.1.1.72" evidence="1"/>
<dbReference type="SUPFAM" id="SSF53335">
    <property type="entry name" value="S-adenosyl-L-methionine-dependent methyltransferases"/>
    <property type="match status" value="1"/>
</dbReference>
<sequence length="1173" mass="130028">METAPLKSFATWARRELITQVSARLTAVLAPASPERVEKPRAVTMLERDIAAAGGGAKGKDAVADKVAYTWFNRIIALRFMDANGYTGVGAVSPAHGQQTGQPEVLADAKRGNIDPAVVSNKRTLDTIIGLLDGTRPSADAQGEAYTLLLAEYCRYWNRSMPFMFEREGDYTELLIPANLLAADSILTRATAVLTQEVSRDVEVIGWLYQFYISERKSEVFAEFKKGKKAGATEIPAATQLFTPHWIVRYLVENSLGRLWMLNHPSSRLADQMDYYIAPVDEETDFLKISSPEELKVIDPACGSGHMLTYAFNLLYAIYEEEGYAPSEIPEVILTHNLYGTEIDPRAGALAAFALTMKARAKQRTFLNKPVAPNVCVLDPIRFTPDEIDFLLARGGDKHAESAFWNQFEHADTFGALIQPNPELTVHLKQHITQLDDGGDILLANLLDCAGRVIAQAEYLSQRYHVAVTNPPYMVLRNMGDRLATFVKARFPEAPSDLWAAFIIRARRLVVPSGFTAMITMQKWMFGSSYRDLRQGVLNGGSIASLIQLGPGAFDSIGGEVVSTAAFVLTGDGVSGVVGEFLDLTLAPNEVGKRRLLELGVGDASRRFRASVDQFRMVPGLPVAYWIPERVARSFEGKASFGSRAELKSGVSTGDNSRFQRCWHEVSFGRIAPIGSRDSASKFRWAPCNSGGEPRRWYGNNTVVMDWEDAGMRIRQHPGSAPRNLEYQGREGITYTKNGGATFATRYSPAGFVFDDTGRMIFPRSAAAISEVLAFTNSVVAQLYLDIMSPGLSYTSTEIGNMPSLDFEASQVSNRVERAIEISRNDWDSREHSWGFDVSPALTAHRESGATLAASCSASIRDGRALTVELRGLEAANNEFYSKLYGLDGEVETDVAEAQITLFRNPAFVVPNAVTDAERDLGAVRILVGDLVSYSVGCMFGRYSLDEPGLLLADQGSTVQDYLTKVPVPTLVPDADNVLPIVDGDWFEDDIVARFRQFLRAAFGEQHFEENLRFVEETLGVKALREYFITRAGRSKFYDDHVQRYKKRPIYWLFSSPKGSFNALIYMHRYTPSTVSTVLNEYLREFESKLEANLQHQDRLAAGDGTPREKAAALKESDRLRKVLLELGEYEHDVLYPLASQQIAIDLDDGVRANYPKLYPALKKITGLESADE</sequence>